<gene>
    <name evidence="1" type="ORF">N0B31_09645</name>
</gene>
<dbReference type="EMBL" id="CP104003">
    <property type="protein sequence ID" value="UWM56537.1"/>
    <property type="molecule type" value="Genomic_DNA"/>
</dbReference>
<reference evidence="1" key="1">
    <citation type="submission" date="2022-09" db="EMBL/GenBank/DDBJ databases">
        <title>Diverse halophilic archaea isolated from saline environments.</title>
        <authorList>
            <person name="Cui H.-L."/>
        </authorList>
    </citation>
    <scope>NUCLEOTIDE SEQUENCE</scope>
    <source>
        <strain evidence="1">ZS-35-S2</strain>
    </source>
</reference>
<organism evidence="1 2">
    <name type="scientific">Salinirubellus salinus</name>
    <dbReference type="NCBI Taxonomy" id="1364945"/>
    <lineage>
        <taxon>Archaea</taxon>
        <taxon>Methanobacteriati</taxon>
        <taxon>Methanobacteriota</taxon>
        <taxon>Stenosarchaea group</taxon>
        <taxon>Halobacteria</taxon>
        <taxon>Halobacteriales</taxon>
        <taxon>Natronomonadaceae</taxon>
        <taxon>Salinirubellus</taxon>
    </lineage>
</organism>
<name>A0A9E7UCR1_9EURY</name>
<dbReference type="Proteomes" id="UP001057580">
    <property type="component" value="Chromosome"/>
</dbReference>
<dbReference type="AlphaFoldDB" id="A0A9E7UCR1"/>
<accession>A0A9E7UCR1</accession>
<protein>
    <submittedName>
        <fullName evidence="1">Uncharacterized protein</fullName>
    </submittedName>
</protein>
<keyword evidence="2" id="KW-1185">Reference proteome</keyword>
<sequence length="65" mass="6957">MLRDPQTRRTAERYRPRRAPPLAVTAAVAAVPPLAVVVATYPVVAAALALTATVLVAARRRPERA</sequence>
<dbReference type="GeneID" id="74942685"/>
<evidence type="ECO:0000313" key="2">
    <source>
        <dbReference type="Proteomes" id="UP001057580"/>
    </source>
</evidence>
<dbReference type="RefSeq" id="WP_260643651.1">
    <property type="nucleotide sequence ID" value="NZ_CP104003.1"/>
</dbReference>
<evidence type="ECO:0000313" key="1">
    <source>
        <dbReference type="EMBL" id="UWM56537.1"/>
    </source>
</evidence>
<dbReference type="KEGG" id="ssai:N0B31_09645"/>
<proteinExistence type="predicted"/>